<keyword evidence="3" id="KW-1185">Reference proteome</keyword>
<gene>
    <name evidence="2" type="ORF">NZD86_14055</name>
</gene>
<sequence length="114" mass="12175">MFKSPQSVRNASGYAKTCGLLALMLSILAVLMPSTGVLAVIPVAILLGAFALYNGYRTLGIGIVVMCAVNLVISPTFWANVDINTIGHTELDRMIAYFDAVGTLAMCGLMFKRD</sequence>
<dbReference type="EMBL" id="CP104064">
    <property type="protein sequence ID" value="WAH35420.1"/>
    <property type="molecule type" value="Genomic_DNA"/>
</dbReference>
<keyword evidence="1" id="KW-0472">Membrane</keyword>
<dbReference type="Proteomes" id="UP001164803">
    <property type="component" value="Chromosome"/>
</dbReference>
<feature type="transmembrane region" description="Helical" evidence="1">
    <location>
        <begin position="59"/>
        <end position="79"/>
    </location>
</feature>
<feature type="transmembrane region" description="Helical" evidence="1">
    <location>
        <begin position="94"/>
        <end position="111"/>
    </location>
</feature>
<evidence type="ECO:0000313" key="2">
    <source>
        <dbReference type="EMBL" id="WAH35420.1"/>
    </source>
</evidence>
<keyword evidence="1" id="KW-1133">Transmembrane helix</keyword>
<feature type="transmembrane region" description="Helical" evidence="1">
    <location>
        <begin position="20"/>
        <end position="47"/>
    </location>
</feature>
<evidence type="ECO:0000256" key="1">
    <source>
        <dbReference type="SAM" id="Phobius"/>
    </source>
</evidence>
<accession>A0ABY6Z0D3</accession>
<protein>
    <submittedName>
        <fullName evidence="2">Uncharacterized protein</fullName>
    </submittedName>
</protein>
<reference evidence="2" key="1">
    <citation type="submission" date="2022-08" db="EMBL/GenBank/DDBJ databases">
        <title>Alicyclobacillus dauci DSM2870, complete genome.</title>
        <authorList>
            <person name="Wang Q."/>
            <person name="Cai R."/>
            <person name="Wang Z."/>
        </authorList>
    </citation>
    <scope>NUCLEOTIDE SEQUENCE</scope>
    <source>
        <strain evidence="2">DSM 28700</strain>
    </source>
</reference>
<name>A0ABY6Z0D3_9BACL</name>
<evidence type="ECO:0000313" key="3">
    <source>
        <dbReference type="Proteomes" id="UP001164803"/>
    </source>
</evidence>
<proteinExistence type="predicted"/>
<organism evidence="2 3">
    <name type="scientific">Alicyclobacillus dauci</name>
    <dbReference type="NCBI Taxonomy" id="1475485"/>
    <lineage>
        <taxon>Bacteria</taxon>
        <taxon>Bacillati</taxon>
        <taxon>Bacillota</taxon>
        <taxon>Bacilli</taxon>
        <taxon>Bacillales</taxon>
        <taxon>Alicyclobacillaceae</taxon>
        <taxon>Alicyclobacillus</taxon>
    </lineage>
</organism>
<keyword evidence="1" id="KW-0812">Transmembrane</keyword>
<dbReference type="RefSeq" id="WP_268042645.1">
    <property type="nucleotide sequence ID" value="NZ_CP104064.1"/>
</dbReference>